<dbReference type="STRING" id="223900.GCA_000821045_01580"/>
<gene>
    <name evidence="2" type="ORF">BTW10_08375</name>
</gene>
<dbReference type="EMBL" id="MSDQ01000020">
    <property type="protein sequence ID" value="OLO11639.1"/>
    <property type="molecule type" value="Genomic_DNA"/>
</dbReference>
<reference evidence="2 3" key="1">
    <citation type="submission" date="2016-12" db="EMBL/GenBank/DDBJ databases">
        <title>Draft genome sequences of strains Salinicola socius SMB35, Salinicola sp. MH3R3-1 and Chromohalobacter sp. SMB17 from the Verkhnekamsk potash mining region of Russia.</title>
        <authorList>
            <person name="Mavrodi D.V."/>
            <person name="Olsson B.E."/>
            <person name="Korsakova E.S."/>
            <person name="Pyankova A."/>
            <person name="Mavrodi O.V."/>
            <person name="Plotnikova E.G."/>
        </authorList>
    </citation>
    <scope>NUCLEOTIDE SEQUENCE [LARGE SCALE GENOMIC DNA]</scope>
    <source>
        <strain evidence="2 3">SMB17</strain>
    </source>
</reference>
<name>A0A1Q8TD74_9GAMM</name>
<dbReference type="RefSeq" id="WP_075369013.1">
    <property type="nucleotide sequence ID" value="NZ_JAKGAJ010000003.1"/>
</dbReference>
<dbReference type="AlphaFoldDB" id="A0A1Q8TD74"/>
<keyword evidence="3" id="KW-1185">Reference proteome</keyword>
<evidence type="ECO:0000313" key="3">
    <source>
        <dbReference type="Proteomes" id="UP000186806"/>
    </source>
</evidence>
<accession>A0A1Q8TD74</accession>
<sequence>MSSAQRHTGRVTLRLLTLAILLLVLSGCSLLQNRQATAPEPSMLMRVDEAAEKLLSTSSEQLGNRAPIIATTFVDVDQLDQSSTLGRTLSETFTSRLVQGGLNVVEVKMRDSLYIEQNTGELILSRNVQRLSDNHDAQAVLLGTYAQGENTLFVNARLVRIADRRVLGASSFEVPMDNDIRALLPSNW</sequence>
<evidence type="ECO:0000259" key="1">
    <source>
        <dbReference type="Pfam" id="PF17680"/>
    </source>
</evidence>
<comment type="caution">
    <text evidence="2">The sequence shown here is derived from an EMBL/GenBank/DDBJ whole genome shotgun (WGS) entry which is preliminary data.</text>
</comment>
<dbReference type="PROSITE" id="PS51257">
    <property type="entry name" value="PROKAR_LIPOPROTEIN"/>
    <property type="match status" value="1"/>
</dbReference>
<dbReference type="InterPro" id="IPR041215">
    <property type="entry name" value="FlgO_dom"/>
</dbReference>
<feature type="domain" description="FlgO" evidence="1">
    <location>
        <begin position="49"/>
        <end position="177"/>
    </location>
</feature>
<dbReference type="Pfam" id="PF17680">
    <property type="entry name" value="FlgO"/>
    <property type="match status" value="1"/>
</dbReference>
<proteinExistence type="predicted"/>
<dbReference type="Proteomes" id="UP000186806">
    <property type="component" value="Unassembled WGS sequence"/>
</dbReference>
<protein>
    <recommendedName>
        <fullName evidence="1">FlgO domain-containing protein</fullName>
    </recommendedName>
</protein>
<evidence type="ECO:0000313" key="2">
    <source>
        <dbReference type="EMBL" id="OLO11639.1"/>
    </source>
</evidence>
<organism evidence="2 3">
    <name type="scientific">Chromohalobacter japonicus</name>
    <dbReference type="NCBI Taxonomy" id="223900"/>
    <lineage>
        <taxon>Bacteria</taxon>
        <taxon>Pseudomonadati</taxon>
        <taxon>Pseudomonadota</taxon>
        <taxon>Gammaproteobacteria</taxon>
        <taxon>Oceanospirillales</taxon>
        <taxon>Halomonadaceae</taxon>
        <taxon>Chromohalobacter</taxon>
    </lineage>
</organism>